<evidence type="ECO:0000313" key="1">
    <source>
        <dbReference type="EMBL" id="MCR2044227.1"/>
    </source>
</evidence>
<reference evidence="1" key="1">
    <citation type="submission" date="2022-07" db="EMBL/GenBank/DDBJ databases">
        <title>Enhanced cultured diversity of the mouse gut microbiota enables custom-made synthetic communities.</title>
        <authorList>
            <person name="Afrizal A."/>
        </authorList>
    </citation>
    <scope>NUCLEOTIDE SEQUENCE</scope>
    <source>
        <strain evidence="1">DSM 29482</strain>
    </source>
</reference>
<sequence length="95" mass="10902">MVKNYMEILVSETIDDVIKDYDICTCDDCLNDIKSIALNNLPPVYFLSSTDESQKKAFLLDRQRKISVLAKVAEAIQIVSKKSHIEYSKKMRKSI</sequence>
<accession>A0A9X2MFS8</accession>
<protein>
    <submittedName>
        <fullName evidence="1">Late competence development ComFB family protein</fullName>
    </submittedName>
</protein>
<evidence type="ECO:0000313" key="2">
    <source>
        <dbReference type="Proteomes" id="UP001142078"/>
    </source>
</evidence>
<name>A0A9X2MFS8_9FIRM</name>
<keyword evidence="2" id="KW-1185">Reference proteome</keyword>
<dbReference type="Pfam" id="PF10719">
    <property type="entry name" value="ComFB"/>
    <property type="match status" value="1"/>
</dbReference>
<dbReference type="RefSeq" id="WP_042678984.1">
    <property type="nucleotide sequence ID" value="NZ_CABKTM010000009.1"/>
</dbReference>
<dbReference type="EMBL" id="JANJZL010000005">
    <property type="protein sequence ID" value="MCR2044227.1"/>
    <property type="molecule type" value="Genomic_DNA"/>
</dbReference>
<dbReference type="AlphaFoldDB" id="A0A9X2MFS8"/>
<proteinExistence type="predicted"/>
<gene>
    <name evidence="1" type="ORF">NSA23_08855</name>
</gene>
<comment type="caution">
    <text evidence="1">The sequence shown here is derived from an EMBL/GenBank/DDBJ whole genome shotgun (WGS) entry which is preliminary data.</text>
</comment>
<dbReference type="OrthoDB" id="1707900at2"/>
<organism evidence="1 2">
    <name type="scientific">Anaerosalibacter massiliensis</name>
    <dbReference type="NCBI Taxonomy" id="1347392"/>
    <lineage>
        <taxon>Bacteria</taxon>
        <taxon>Bacillati</taxon>
        <taxon>Bacillota</taxon>
        <taxon>Tissierellia</taxon>
        <taxon>Tissierellales</taxon>
        <taxon>Sporanaerobacteraceae</taxon>
        <taxon>Anaerosalibacter</taxon>
    </lineage>
</organism>
<dbReference type="Proteomes" id="UP001142078">
    <property type="component" value="Unassembled WGS sequence"/>
</dbReference>
<dbReference type="InterPro" id="IPR019657">
    <property type="entry name" value="ComFB"/>
</dbReference>